<evidence type="ECO:0000256" key="1">
    <source>
        <dbReference type="SAM" id="Phobius"/>
    </source>
</evidence>
<dbReference type="PANTHER" id="PTHR35395:SF1">
    <property type="entry name" value="DUF6536 DOMAIN-CONTAINING PROTEIN"/>
    <property type="match status" value="1"/>
</dbReference>
<evidence type="ECO:0000259" key="2">
    <source>
        <dbReference type="Pfam" id="PF20163"/>
    </source>
</evidence>
<dbReference type="Pfam" id="PF20163">
    <property type="entry name" value="DUF6536"/>
    <property type="match status" value="1"/>
</dbReference>
<keyword evidence="1" id="KW-1133">Transmembrane helix</keyword>
<evidence type="ECO:0000313" key="3">
    <source>
        <dbReference type="EMBL" id="PUU77984.1"/>
    </source>
</evidence>
<feature type="transmembrane region" description="Helical" evidence="1">
    <location>
        <begin position="318"/>
        <end position="338"/>
    </location>
</feature>
<organism evidence="3 4">
    <name type="scientific">Tuber borchii</name>
    <name type="common">White truffle</name>
    <dbReference type="NCBI Taxonomy" id="42251"/>
    <lineage>
        <taxon>Eukaryota</taxon>
        <taxon>Fungi</taxon>
        <taxon>Dikarya</taxon>
        <taxon>Ascomycota</taxon>
        <taxon>Pezizomycotina</taxon>
        <taxon>Pezizomycetes</taxon>
        <taxon>Pezizales</taxon>
        <taxon>Tuberaceae</taxon>
        <taxon>Tuber</taxon>
    </lineage>
</organism>
<keyword evidence="4" id="KW-1185">Reference proteome</keyword>
<keyword evidence="1" id="KW-0472">Membrane</keyword>
<dbReference type="PANTHER" id="PTHR35395">
    <property type="entry name" value="DUF6536 DOMAIN-CONTAINING PROTEIN"/>
    <property type="match status" value="1"/>
</dbReference>
<reference evidence="3 4" key="1">
    <citation type="submission" date="2017-04" db="EMBL/GenBank/DDBJ databases">
        <title>Draft genome sequence of Tuber borchii Vittad., a whitish edible truffle.</title>
        <authorList>
            <consortium name="DOE Joint Genome Institute"/>
            <person name="Murat C."/>
            <person name="Kuo A."/>
            <person name="Barry K.W."/>
            <person name="Clum A."/>
            <person name="Dockter R.B."/>
            <person name="Fauchery L."/>
            <person name="Iotti M."/>
            <person name="Kohler A."/>
            <person name="Labutti K."/>
            <person name="Lindquist E.A."/>
            <person name="Lipzen A."/>
            <person name="Ohm R.A."/>
            <person name="Wang M."/>
            <person name="Grigoriev I.V."/>
            <person name="Zambonelli A."/>
            <person name="Martin F.M."/>
        </authorList>
    </citation>
    <scope>NUCLEOTIDE SEQUENCE [LARGE SCALE GENOMIC DNA]</scope>
    <source>
        <strain evidence="3 4">Tbo3840</strain>
    </source>
</reference>
<sequence>MDVGVPSVRNLFRIKGERTLLWIVIGLTSIPLHLLYNAAVYTSVAGNDFVVTVVTNNHFEPGAYSNMTEALNGYFEMPFNALAVGRYGYPNFPLFSGVLEGYNVNTSSYEDLTASECTKLYNTDYVSSHRNLFLITNHSSNTTHSNTILDMIHVGNLGISPSSWMCAYYQAGEARVYLEPAFPCNPSELTSNVMKGIPWQVNLTTGEEVGISGCKSEKTGEKCRVRFMLNIMIVVICCNFVKACCMVMTVVRSREPTLVTLGDAVDSFLRAPDRTTMGICFADRRYIKREWTRGGWRAVPKQWKQKGVQRWWTSVSKVRWITCTFFSSIIAIAAGVSLRWGMDYEGQYWSTDIKSMWARGFGKANSVALVNLWFRTTTQSILTANSPQTILAFLYLTYNSLFTCMLQGHEWSLFSHQHRPLRVTSPRLGQRFTYWLQLPYTYAIPLMTLSGLLHWLTSQSLFLAMIEVSDPLGKDDPVVMAGVGFSCIAIIFVLTLGLLALLTVTGMGYKQFAAETTTVGSCSAAISAACHVWGVDPEEIVGKKLRWGDVGIAPTLGVRHLTFSSEEVVRKPVFGEVYAGTGNDWK</sequence>
<comment type="caution">
    <text evidence="3">The sequence shown here is derived from an EMBL/GenBank/DDBJ whole genome shotgun (WGS) entry which is preliminary data.</text>
</comment>
<keyword evidence="1" id="KW-0812">Transmembrane</keyword>
<feature type="domain" description="DUF6536" evidence="2">
    <location>
        <begin position="1"/>
        <end position="57"/>
    </location>
</feature>
<dbReference type="EMBL" id="NESQ01000133">
    <property type="protein sequence ID" value="PUU77984.1"/>
    <property type="molecule type" value="Genomic_DNA"/>
</dbReference>
<dbReference type="Proteomes" id="UP000244722">
    <property type="component" value="Unassembled WGS sequence"/>
</dbReference>
<dbReference type="STRING" id="42251.A0A2T6ZRC6"/>
<proteinExistence type="predicted"/>
<dbReference type="AlphaFoldDB" id="A0A2T6ZRC6"/>
<feature type="transmembrane region" description="Helical" evidence="1">
    <location>
        <begin position="227"/>
        <end position="251"/>
    </location>
</feature>
<accession>A0A2T6ZRC6</accession>
<dbReference type="OrthoDB" id="4507199at2759"/>
<evidence type="ECO:0000313" key="4">
    <source>
        <dbReference type="Proteomes" id="UP000244722"/>
    </source>
</evidence>
<feature type="transmembrane region" description="Helical" evidence="1">
    <location>
        <begin position="478"/>
        <end position="502"/>
    </location>
</feature>
<protein>
    <recommendedName>
        <fullName evidence="2">DUF6536 domain-containing protein</fullName>
    </recommendedName>
</protein>
<gene>
    <name evidence="3" type="ORF">B9Z19DRAFT_984775</name>
</gene>
<name>A0A2T6ZRC6_TUBBO</name>
<feature type="transmembrane region" description="Helical" evidence="1">
    <location>
        <begin position="20"/>
        <end position="39"/>
    </location>
</feature>
<dbReference type="InterPro" id="IPR046623">
    <property type="entry name" value="DUF6536"/>
</dbReference>
<feature type="transmembrane region" description="Helical" evidence="1">
    <location>
        <begin position="440"/>
        <end position="466"/>
    </location>
</feature>